<sequence>MQKRVSAGQRINGNISASAMNELGKMIQERNAAKLSRGGQAIELAAGPGLFIQASNSVPATMERGEWMAISGTTFDVTDREDRWPFETEAKAAYLTTTSIVLPVFAMAMEKVPNGRVGVFQIAGIARTKIFAPPSASAKTLITAFYDDDAAGTNPRMLTGSEHPMGSIDVIWHDTYTANASEYVPVWAMVRWPGAPRQSCRPFQASGPMGEGGLPANEINVAWQDQQGGSGVAFDRWGEYAALDSPMKGHATFIDGKMEIMGINNCDGYTVS</sequence>
<dbReference type="EMBL" id="PUHY01000006">
    <property type="protein sequence ID" value="PQO35869.1"/>
    <property type="molecule type" value="Genomic_DNA"/>
</dbReference>
<accession>A0A2S8FUL5</accession>
<dbReference type="AlphaFoldDB" id="A0A2S8FUL5"/>
<evidence type="ECO:0000313" key="2">
    <source>
        <dbReference type="Proteomes" id="UP000238322"/>
    </source>
</evidence>
<reference evidence="1 2" key="1">
    <citation type="submission" date="2018-02" db="EMBL/GenBank/DDBJ databases">
        <title>Comparative genomes isolates from brazilian mangrove.</title>
        <authorList>
            <person name="Araujo J.E."/>
            <person name="Taketani R.G."/>
            <person name="Silva M.C.P."/>
            <person name="Loureco M.V."/>
            <person name="Andreote F.D."/>
        </authorList>
    </citation>
    <scope>NUCLEOTIDE SEQUENCE [LARGE SCALE GENOMIC DNA]</scope>
    <source>
        <strain evidence="1 2">Hex-1 MGV</strain>
    </source>
</reference>
<dbReference type="Proteomes" id="UP000238322">
    <property type="component" value="Unassembled WGS sequence"/>
</dbReference>
<organism evidence="1 2">
    <name type="scientific">Blastopirellula marina</name>
    <dbReference type="NCBI Taxonomy" id="124"/>
    <lineage>
        <taxon>Bacteria</taxon>
        <taxon>Pseudomonadati</taxon>
        <taxon>Planctomycetota</taxon>
        <taxon>Planctomycetia</taxon>
        <taxon>Pirellulales</taxon>
        <taxon>Pirellulaceae</taxon>
        <taxon>Blastopirellula</taxon>
    </lineage>
</organism>
<protein>
    <submittedName>
        <fullName evidence="1">Uncharacterized protein</fullName>
    </submittedName>
</protein>
<name>A0A2S8FUL5_9BACT</name>
<proteinExistence type="predicted"/>
<dbReference type="RefSeq" id="WP_105329158.1">
    <property type="nucleotide sequence ID" value="NZ_PUHY01000006.1"/>
</dbReference>
<evidence type="ECO:0000313" key="1">
    <source>
        <dbReference type="EMBL" id="PQO35869.1"/>
    </source>
</evidence>
<gene>
    <name evidence="1" type="ORF">C5Y83_07995</name>
</gene>
<comment type="caution">
    <text evidence="1">The sequence shown here is derived from an EMBL/GenBank/DDBJ whole genome shotgun (WGS) entry which is preliminary data.</text>
</comment>